<dbReference type="STRING" id="435.A0U92_09045"/>
<keyword evidence="2" id="KW-1185">Reference proteome</keyword>
<proteinExistence type="predicted"/>
<sequence length="304" mass="32321">MTDALTPSAVPVWVIESAQPGGCGPAHALAGRLGCSFRRLTDASSVENDSVQPGLVLTAGFTAGLAGLSLGRKLKVPVVHCSSSRSVALLGSRLFDEVIFSGWHVPEARNSRVFPVLGPLSVVSPALYERAERLWRERLEHLPRPRVSVRLEAGWSDSVADAMLAARQIELSIKLFGGSVLVTIGEGVPAAFANAFSEGLGSCVKLIWRHGEPDDNPGLGFTACADAVIVYGTRVSALIEAAASVLPLFLGHVPGRFGGYSSLVRVLLGRGDARIFDSDFSPWPRNTLDETGRAAGFIRHRFGL</sequence>
<dbReference type="Proteomes" id="UP000188937">
    <property type="component" value="Chromosome"/>
</dbReference>
<dbReference type="EMBL" id="CP014692">
    <property type="protein sequence ID" value="AQS84896.1"/>
    <property type="molecule type" value="Genomic_DNA"/>
</dbReference>
<dbReference type="OrthoDB" id="272235at2"/>
<evidence type="ECO:0000313" key="1">
    <source>
        <dbReference type="EMBL" id="AQS84896.1"/>
    </source>
</evidence>
<name>A0A1U9KGK0_ACEAC</name>
<gene>
    <name evidence="1" type="ORF">A0U92_09045</name>
</gene>
<dbReference type="AlphaFoldDB" id="A0A1U9KGK0"/>
<dbReference type="InterPro" id="IPR009367">
    <property type="entry name" value="Elm1-like"/>
</dbReference>
<accession>A0A1U9KGK0</accession>
<organism evidence="1 2">
    <name type="scientific">Acetobacter aceti</name>
    <dbReference type="NCBI Taxonomy" id="435"/>
    <lineage>
        <taxon>Bacteria</taxon>
        <taxon>Pseudomonadati</taxon>
        <taxon>Pseudomonadota</taxon>
        <taxon>Alphaproteobacteria</taxon>
        <taxon>Acetobacterales</taxon>
        <taxon>Acetobacteraceae</taxon>
        <taxon>Acetobacter</taxon>
        <taxon>Acetobacter subgen. Acetobacter</taxon>
    </lineage>
</organism>
<evidence type="ECO:0000313" key="2">
    <source>
        <dbReference type="Proteomes" id="UP000188937"/>
    </source>
</evidence>
<protein>
    <recommendedName>
        <fullName evidence="3">Nucleoside-diphosphate sugar epimerase</fullName>
    </recommendedName>
</protein>
<reference evidence="1 2" key="1">
    <citation type="submission" date="2016-03" db="EMBL/GenBank/DDBJ databases">
        <title>Acetic acid bacteria sequencing.</title>
        <authorList>
            <person name="Brandt J."/>
            <person name="Jakob F."/>
            <person name="Vogel R.F."/>
        </authorList>
    </citation>
    <scope>NUCLEOTIDE SEQUENCE [LARGE SCALE GENOMIC DNA]</scope>
    <source>
        <strain evidence="1 2">TMW2.1153</strain>
    </source>
</reference>
<dbReference type="RefSeq" id="WP_077812941.1">
    <property type="nucleotide sequence ID" value="NZ_CP014692.1"/>
</dbReference>
<dbReference type="KEGG" id="aace:A0U92_09045"/>
<dbReference type="Pfam" id="PF06258">
    <property type="entry name" value="Mito_fiss_Elm1"/>
    <property type="match status" value="1"/>
</dbReference>
<evidence type="ECO:0008006" key="3">
    <source>
        <dbReference type="Google" id="ProtNLM"/>
    </source>
</evidence>